<name>A0AAE3FYP8_9EURY</name>
<protein>
    <submittedName>
        <fullName evidence="1">Uncharacterized protein</fullName>
    </submittedName>
</protein>
<keyword evidence="2" id="KW-1185">Reference proteome</keyword>
<dbReference type="AlphaFoldDB" id="A0AAE3FYP8"/>
<dbReference type="RefSeq" id="WP_250584640.1">
    <property type="nucleotide sequence ID" value="NZ_JAKRVX010000004.1"/>
</dbReference>
<proteinExistence type="predicted"/>
<reference evidence="1" key="2">
    <citation type="submission" date="2022-02" db="EMBL/GenBank/DDBJ databases">
        <authorList>
            <person name="Elcheninov A.G."/>
            <person name="Sorokin D.Y."/>
            <person name="Kublanov I.V."/>
        </authorList>
    </citation>
    <scope>NUCLEOTIDE SEQUENCE</scope>
    <source>
        <strain evidence="1">AArc-St2</strain>
    </source>
</reference>
<gene>
    <name evidence="1" type="ORF">AArcSt2_11085</name>
</gene>
<sequence length="69" mass="7821">MSHTHVELVCEWTPETGQPHRAVYATDAHGWLRIEARWTGTEWLEVGCERITAFSIDGNTAHSLEEATQ</sequence>
<dbReference type="EMBL" id="JAKRVX010000004">
    <property type="protein sequence ID" value="MCL9817488.1"/>
    <property type="molecule type" value="Genomic_DNA"/>
</dbReference>
<reference evidence="1" key="1">
    <citation type="journal article" date="2022" name="Syst. Appl. Microbiol.">
        <title>Natronocalculus amylovorans gen. nov., sp. nov., and Natranaeroarchaeum aerophilus sp. nov., dominant culturable amylolytic natronoarchaea from hypersaline soda lakes in southwestern Siberia.</title>
        <authorList>
            <person name="Sorokin D.Y."/>
            <person name="Elcheninov A.G."/>
            <person name="Khizhniak T.V."/>
            <person name="Koenen M."/>
            <person name="Bale N.J."/>
            <person name="Damste J.S.S."/>
            <person name="Kublanov I.V."/>
        </authorList>
    </citation>
    <scope>NUCLEOTIDE SEQUENCE</scope>
    <source>
        <strain evidence="1">AArc-St2</strain>
    </source>
</reference>
<dbReference type="Proteomes" id="UP001203207">
    <property type="component" value="Unassembled WGS sequence"/>
</dbReference>
<comment type="caution">
    <text evidence="1">The sequence shown here is derived from an EMBL/GenBank/DDBJ whole genome shotgun (WGS) entry which is preliminary data.</text>
</comment>
<accession>A0AAE3FYP8</accession>
<evidence type="ECO:0000313" key="2">
    <source>
        <dbReference type="Proteomes" id="UP001203207"/>
    </source>
</evidence>
<organism evidence="1 2">
    <name type="scientific">Natronocalculus amylovorans</name>
    <dbReference type="NCBI Taxonomy" id="2917812"/>
    <lineage>
        <taxon>Archaea</taxon>
        <taxon>Methanobacteriati</taxon>
        <taxon>Methanobacteriota</taxon>
        <taxon>Stenosarchaea group</taxon>
        <taxon>Halobacteria</taxon>
        <taxon>Halobacteriales</taxon>
        <taxon>Haloferacaceae</taxon>
        <taxon>Natronocalculus</taxon>
    </lineage>
</organism>
<evidence type="ECO:0000313" key="1">
    <source>
        <dbReference type="EMBL" id="MCL9817488.1"/>
    </source>
</evidence>